<feature type="non-terminal residue" evidence="4">
    <location>
        <position position="308"/>
    </location>
</feature>
<dbReference type="OMA" id="RVEYDNQ"/>
<dbReference type="KEGG" id="cvr:CHLNCDRAFT_9879"/>
<reference evidence="4 5" key="1">
    <citation type="journal article" date="2010" name="Plant Cell">
        <title>The Chlorella variabilis NC64A genome reveals adaptation to photosymbiosis, coevolution with viruses, and cryptic sex.</title>
        <authorList>
            <person name="Blanc G."/>
            <person name="Duncan G."/>
            <person name="Agarkova I."/>
            <person name="Borodovsky M."/>
            <person name="Gurnon J."/>
            <person name="Kuo A."/>
            <person name="Lindquist E."/>
            <person name="Lucas S."/>
            <person name="Pangilinan J."/>
            <person name="Polle J."/>
            <person name="Salamov A."/>
            <person name="Terry A."/>
            <person name="Yamada T."/>
            <person name="Dunigan D.D."/>
            <person name="Grigoriev I.V."/>
            <person name="Claverie J.M."/>
            <person name="Van Etten J.L."/>
        </authorList>
    </citation>
    <scope>NUCLEOTIDE SEQUENCE [LARGE SCALE GENOMIC DNA]</scope>
    <source>
        <strain evidence="4 5">NC64A</strain>
    </source>
</reference>
<dbReference type="RefSeq" id="XP_005850826.1">
    <property type="nucleotide sequence ID" value="XM_005850764.1"/>
</dbReference>
<dbReference type="EMBL" id="GL433837">
    <property type="protein sequence ID" value="EFN58724.1"/>
    <property type="molecule type" value="Genomic_DNA"/>
</dbReference>
<dbReference type="InterPro" id="IPR037185">
    <property type="entry name" value="EmrE-like"/>
</dbReference>
<dbReference type="Pfam" id="PF00892">
    <property type="entry name" value="EamA"/>
    <property type="match status" value="1"/>
</dbReference>
<feature type="domain" description="EamA" evidence="3">
    <location>
        <begin position="31"/>
        <end position="155"/>
    </location>
</feature>
<dbReference type="AlphaFoldDB" id="E1Z6Y1"/>
<keyword evidence="2" id="KW-0812">Transmembrane</keyword>
<feature type="transmembrane region" description="Helical" evidence="2">
    <location>
        <begin position="253"/>
        <end position="272"/>
    </location>
</feature>
<dbReference type="SUPFAM" id="SSF103481">
    <property type="entry name" value="Multidrug resistance efflux transporter EmrE"/>
    <property type="match status" value="1"/>
</dbReference>
<comment type="similarity">
    <text evidence="1">Belongs to the drug/metabolite transporter (DMT) superfamily. Plant drug/metabolite exporter (P-DME) (TC 2.A.7.4) family.</text>
</comment>
<name>E1Z6Y1_CHLVA</name>
<dbReference type="PANTHER" id="PTHR13146:SF0">
    <property type="entry name" value="SOLUTE CARRIER FAMILY 35 MEMBER F6"/>
    <property type="match status" value="1"/>
</dbReference>
<feature type="non-terminal residue" evidence="4">
    <location>
        <position position="1"/>
    </location>
</feature>
<evidence type="ECO:0000256" key="2">
    <source>
        <dbReference type="SAM" id="Phobius"/>
    </source>
</evidence>
<dbReference type="PANTHER" id="PTHR13146">
    <property type="match status" value="1"/>
</dbReference>
<gene>
    <name evidence="4" type="ORF">CHLNCDRAFT_9879</name>
</gene>
<dbReference type="GeneID" id="17358272"/>
<evidence type="ECO:0000259" key="3">
    <source>
        <dbReference type="Pfam" id="PF00892"/>
    </source>
</evidence>
<keyword evidence="2" id="KW-0472">Membrane</keyword>
<proteinExistence type="inferred from homology"/>
<dbReference type="InParanoid" id="E1Z6Y1"/>
<organism evidence="5">
    <name type="scientific">Chlorella variabilis</name>
    <name type="common">Green alga</name>
    <dbReference type="NCBI Taxonomy" id="554065"/>
    <lineage>
        <taxon>Eukaryota</taxon>
        <taxon>Viridiplantae</taxon>
        <taxon>Chlorophyta</taxon>
        <taxon>core chlorophytes</taxon>
        <taxon>Trebouxiophyceae</taxon>
        <taxon>Chlorellales</taxon>
        <taxon>Chlorellaceae</taxon>
        <taxon>Chlorella clade</taxon>
        <taxon>Chlorella</taxon>
    </lineage>
</organism>
<evidence type="ECO:0000313" key="4">
    <source>
        <dbReference type="EMBL" id="EFN58724.1"/>
    </source>
</evidence>
<sequence length="308" mass="33440">GLPVPAGSLNTIATKIQDNVVVGHDEAGRAVHFKHPAFQTAAMFLGEALCLVPFALRRWYKAATRATPLSAEEAAARDHRLRRSFAVFSLPAMCDAAATTLLNLGLFYTYASVFQMLRGTLVIFAGMLTILLLHRRLHSHHWLGIVLIGAGAALVGASSLLAQQPLPHPSLTPTPTHHTPQLLAATQFIVEEKYLVKYRAPVLLAVGMEGFWGVALCTLALPALQLIPGPGGRPLDSVADAWAEVRRDATLQWTTAATVVSIAFFNFFGVSVTKSLSGAARATIDACRTLFIWLFALRMGWEHFHMLQ</sequence>
<feature type="transmembrane region" description="Helical" evidence="2">
    <location>
        <begin position="141"/>
        <end position="162"/>
    </location>
</feature>
<accession>E1Z6Y1</accession>
<evidence type="ECO:0000256" key="1">
    <source>
        <dbReference type="ARBA" id="ARBA00007635"/>
    </source>
</evidence>
<feature type="transmembrane region" description="Helical" evidence="2">
    <location>
        <begin position="37"/>
        <end position="56"/>
    </location>
</feature>
<dbReference type="InterPro" id="IPR000620">
    <property type="entry name" value="EamA_dom"/>
</dbReference>
<keyword evidence="5" id="KW-1185">Reference proteome</keyword>
<protein>
    <recommendedName>
        <fullName evidence="3">EamA domain-containing protein</fullName>
    </recommendedName>
</protein>
<dbReference type="Proteomes" id="UP000008141">
    <property type="component" value="Unassembled WGS sequence"/>
</dbReference>
<evidence type="ECO:0000313" key="5">
    <source>
        <dbReference type="Proteomes" id="UP000008141"/>
    </source>
</evidence>
<dbReference type="eggNOG" id="KOG3912">
    <property type="taxonomic scope" value="Eukaryota"/>
</dbReference>
<feature type="transmembrane region" description="Helical" evidence="2">
    <location>
        <begin position="116"/>
        <end position="134"/>
    </location>
</feature>
<feature type="transmembrane region" description="Helical" evidence="2">
    <location>
        <begin position="85"/>
        <end position="110"/>
    </location>
</feature>
<keyword evidence="2" id="KW-1133">Transmembrane helix</keyword>
<dbReference type="OrthoDB" id="408493at2759"/>
<dbReference type="GO" id="GO:0016020">
    <property type="term" value="C:membrane"/>
    <property type="evidence" value="ECO:0007669"/>
    <property type="project" value="InterPro"/>
</dbReference>